<comment type="caution">
    <text evidence="1">The sequence shown here is derived from an EMBL/GenBank/DDBJ whole genome shotgun (WGS) entry which is preliminary data.</text>
</comment>
<proteinExistence type="predicted"/>
<dbReference type="AlphaFoldDB" id="A0A392Q719"/>
<reference evidence="1 2" key="1">
    <citation type="journal article" date="2018" name="Front. Plant Sci.">
        <title>Red Clover (Trifolium pratense) and Zigzag Clover (T. medium) - A Picture of Genomic Similarities and Differences.</title>
        <authorList>
            <person name="Dluhosova J."/>
            <person name="Istvanek J."/>
            <person name="Nedelnik J."/>
            <person name="Repkova J."/>
        </authorList>
    </citation>
    <scope>NUCLEOTIDE SEQUENCE [LARGE SCALE GENOMIC DNA]</scope>
    <source>
        <strain evidence="2">cv. 10/8</strain>
        <tissue evidence="1">Leaf</tissue>
    </source>
</reference>
<feature type="non-terminal residue" evidence="1">
    <location>
        <position position="83"/>
    </location>
</feature>
<dbReference type="Proteomes" id="UP000265520">
    <property type="component" value="Unassembled WGS sequence"/>
</dbReference>
<dbReference type="EMBL" id="LXQA010116042">
    <property type="protein sequence ID" value="MCI19687.1"/>
    <property type="molecule type" value="Genomic_DNA"/>
</dbReference>
<protein>
    <submittedName>
        <fullName evidence="1">Uncharacterized protein</fullName>
    </submittedName>
</protein>
<evidence type="ECO:0000313" key="2">
    <source>
        <dbReference type="Proteomes" id="UP000265520"/>
    </source>
</evidence>
<organism evidence="1 2">
    <name type="scientific">Trifolium medium</name>
    <dbReference type="NCBI Taxonomy" id="97028"/>
    <lineage>
        <taxon>Eukaryota</taxon>
        <taxon>Viridiplantae</taxon>
        <taxon>Streptophyta</taxon>
        <taxon>Embryophyta</taxon>
        <taxon>Tracheophyta</taxon>
        <taxon>Spermatophyta</taxon>
        <taxon>Magnoliopsida</taxon>
        <taxon>eudicotyledons</taxon>
        <taxon>Gunneridae</taxon>
        <taxon>Pentapetalae</taxon>
        <taxon>rosids</taxon>
        <taxon>fabids</taxon>
        <taxon>Fabales</taxon>
        <taxon>Fabaceae</taxon>
        <taxon>Papilionoideae</taxon>
        <taxon>50 kb inversion clade</taxon>
        <taxon>NPAAA clade</taxon>
        <taxon>Hologalegina</taxon>
        <taxon>IRL clade</taxon>
        <taxon>Trifolieae</taxon>
        <taxon>Trifolium</taxon>
    </lineage>
</organism>
<accession>A0A392Q719</accession>
<evidence type="ECO:0000313" key="1">
    <source>
        <dbReference type="EMBL" id="MCI19687.1"/>
    </source>
</evidence>
<keyword evidence="2" id="KW-1185">Reference proteome</keyword>
<name>A0A392Q719_9FABA</name>
<sequence>MARDTDCCKHNHLIRGQRKKDTIFIGWKCPPEGWIKLKILMGLIKSRWILLGAVVCYESQMVSGFKDTLKKLLLVMLCILQCG</sequence>